<evidence type="ECO:0000256" key="8">
    <source>
        <dbReference type="PIRSR" id="PIRSR615500-1"/>
    </source>
</evidence>
<dbReference type="InterPro" id="IPR003137">
    <property type="entry name" value="PA_domain"/>
</dbReference>
<dbReference type="PRINTS" id="PR00723">
    <property type="entry name" value="SUBTILISIN"/>
</dbReference>
<evidence type="ECO:0000259" key="13">
    <source>
        <dbReference type="Pfam" id="PF05922"/>
    </source>
</evidence>
<evidence type="ECO:0000259" key="12">
    <source>
        <dbReference type="Pfam" id="PF02225"/>
    </source>
</evidence>
<feature type="active site" description="Charge relay system" evidence="8 9">
    <location>
        <position position="526"/>
    </location>
</feature>
<protein>
    <submittedName>
        <fullName evidence="15">Uncharacterized protein</fullName>
    </submittedName>
</protein>
<evidence type="ECO:0000259" key="14">
    <source>
        <dbReference type="Pfam" id="PF17766"/>
    </source>
</evidence>
<dbReference type="InterPro" id="IPR041469">
    <property type="entry name" value="Subtilisin-like_FN3"/>
</dbReference>
<keyword evidence="16" id="KW-1185">Reference proteome</keyword>
<keyword evidence="2" id="KW-0964">Secreted</keyword>
<dbReference type="InterPro" id="IPR046450">
    <property type="entry name" value="PA_dom_sf"/>
</dbReference>
<feature type="domain" description="PA" evidence="12">
    <location>
        <begin position="380"/>
        <end position="455"/>
    </location>
</feature>
<dbReference type="Proteomes" id="UP000652761">
    <property type="component" value="Unassembled WGS sequence"/>
</dbReference>
<evidence type="ECO:0000256" key="5">
    <source>
        <dbReference type="ARBA" id="ARBA00022801"/>
    </source>
</evidence>
<dbReference type="PROSITE" id="PS00137">
    <property type="entry name" value="SUBTILASE_HIS"/>
    <property type="match status" value="1"/>
</dbReference>
<feature type="domain" description="Peptidase S8/S53" evidence="11">
    <location>
        <begin position="149"/>
        <end position="590"/>
    </location>
</feature>
<proteinExistence type="inferred from homology"/>
<keyword evidence="7" id="KW-0325">Glycoprotein</keyword>
<dbReference type="EMBL" id="NMUH01000087">
    <property type="protein sequence ID" value="MQL71071.1"/>
    <property type="molecule type" value="Genomic_DNA"/>
</dbReference>
<dbReference type="GO" id="GO:0004252">
    <property type="term" value="F:serine-type endopeptidase activity"/>
    <property type="evidence" value="ECO:0007669"/>
    <property type="project" value="UniProtKB-UniRule"/>
</dbReference>
<dbReference type="Pfam" id="PF02225">
    <property type="entry name" value="PA"/>
    <property type="match status" value="1"/>
</dbReference>
<dbReference type="InterPro" id="IPR000209">
    <property type="entry name" value="Peptidase_S8/S53_dom"/>
</dbReference>
<dbReference type="Pfam" id="PF17766">
    <property type="entry name" value="fn3_6"/>
    <property type="match status" value="1"/>
</dbReference>
<feature type="domain" description="Inhibitor I9" evidence="13">
    <location>
        <begin position="62"/>
        <end position="123"/>
    </location>
</feature>
<dbReference type="Pfam" id="PF00082">
    <property type="entry name" value="Peptidase_S8"/>
    <property type="match status" value="1"/>
</dbReference>
<dbReference type="SUPFAM" id="SSF52025">
    <property type="entry name" value="PA domain"/>
    <property type="match status" value="1"/>
</dbReference>
<dbReference type="InterPro" id="IPR023827">
    <property type="entry name" value="Peptidase_S8_Asp-AS"/>
</dbReference>
<dbReference type="Pfam" id="PF05922">
    <property type="entry name" value="Inhibitor_I9"/>
    <property type="match status" value="1"/>
</dbReference>
<evidence type="ECO:0000256" key="7">
    <source>
        <dbReference type="ARBA" id="ARBA00023180"/>
    </source>
</evidence>
<dbReference type="CDD" id="cd02120">
    <property type="entry name" value="PA_subtilisin_like"/>
    <property type="match status" value="1"/>
</dbReference>
<keyword evidence="4 10" id="KW-0732">Signal</keyword>
<dbReference type="PROSITE" id="PS51892">
    <property type="entry name" value="SUBTILASE"/>
    <property type="match status" value="1"/>
</dbReference>
<dbReference type="InterPro" id="IPR037045">
    <property type="entry name" value="S8pro/Inhibitor_I9_sf"/>
</dbReference>
<gene>
    <name evidence="15" type="ORF">Taro_003377</name>
</gene>
<evidence type="ECO:0000256" key="9">
    <source>
        <dbReference type="PROSITE-ProRule" id="PRU01240"/>
    </source>
</evidence>
<comment type="similarity">
    <text evidence="1 9">Belongs to the peptidase S8 family.</text>
</comment>
<evidence type="ECO:0000259" key="11">
    <source>
        <dbReference type="Pfam" id="PF00082"/>
    </source>
</evidence>
<dbReference type="Gene3D" id="3.50.30.30">
    <property type="match status" value="1"/>
</dbReference>
<dbReference type="GO" id="GO:0006508">
    <property type="term" value="P:proteolysis"/>
    <property type="evidence" value="ECO:0007669"/>
    <property type="project" value="UniProtKB-KW"/>
</dbReference>
<dbReference type="Gene3D" id="2.60.40.2310">
    <property type="match status" value="1"/>
</dbReference>
<dbReference type="PANTHER" id="PTHR10795">
    <property type="entry name" value="PROPROTEIN CONVERTASE SUBTILISIN/KEXIN"/>
    <property type="match status" value="1"/>
</dbReference>
<comment type="caution">
    <text evidence="15">The sequence shown here is derived from an EMBL/GenBank/DDBJ whole genome shotgun (WGS) entry which is preliminary data.</text>
</comment>
<evidence type="ECO:0000256" key="1">
    <source>
        <dbReference type="ARBA" id="ARBA00011073"/>
    </source>
</evidence>
<dbReference type="InterPro" id="IPR015500">
    <property type="entry name" value="Peptidase_S8_subtilisin-rel"/>
</dbReference>
<dbReference type="InterPro" id="IPR045051">
    <property type="entry name" value="SBT"/>
</dbReference>
<keyword evidence="5 9" id="KW-0378">Hydrolase</keyword>
<feature type="signal peptide" evidence="10">
    <location>
        <begin position="1"/>
        <end position="16"/>
    </location>
</feature>
<dbReference type="AlphaFoldDB" id="A0A843TJM4"/>
<keyword evidence="3 9" id="KW-0645">Protease</keyword>
<dbReference type="PROSITE" id="PS00136">
    <property type="entry name" value="SUBTILASE_ASP"/>
    <property type="match status" value="1"/>
</dbReference>
<dbReference type="InterPro" id="IPR010259">
    <property type="entry name" value="S8pro/Inhibitor_I9"/>
</dbReference>
<organism evidence="15 16">
    <name type="scientific">Colocasia esculenta</name>
    <name type="common">Wild taro</name>
    <name type="synonym">Arum esculentum</name>
    <dbReference type="NCBI Taxonomy" id="4460"/>
    <lineage>
        <taxon>Eukaryota</taxon>
        <taxon>Viridiplantae</taxon>
        <taxon>Streptophyta</taxon>
        <taxon>Embryophyta</taxon>
        <taxon>Tracheophyta</taxon>
        <taxon>Spermatophyta</taxon>
        <taxon>Magnoliopsida</taxon>
        <taxon>Liliopsida</taxon>
        <taxon>Araceae</taxon>
        <taxon>Aroideae</taxon>
        <taxon>Colocasieae</taxon>
        <taxon>Colocasia</taxon>
    </lineage>
</organism>
<evidence type="ECO:0000256" key="6">
    <source>
        <dbReference type="ARBA" id="ARBA00022825"/>
    </source>
</evidence>
<keyword evidence="6 9" id="KW-0720">Serine protease</keyword>
<dbReference type="Gene3D" id="3.40.50.200">
    <property type="entry name" value="Peptidase S8/S53 domain"/>
    <property type="match status" value="1"/>
</dbReference>
<dbReference type="Gene3D" id="3.30.70.80">
    <property type="entry name" value="Peptidase S8 propeptide/proteinase inhibitor I9"/>
    <property type="match status" value="1"/>
</dbReference>
<sequence>MLQLMLWGLMLPSLLSTFTPSTSSGQLLPPRSRIGDEVGAHAAVRPPIYMVQVRKPAHLLSAGPEEVEEWHRSFLPSPTLDSGEPRMVISYKTVMSGFAARLTAEQVKAMETMEGFVRAQLDEELIPQTTYSPDFLGLRPDVWDAANRGKGAIIGVIDSGIDYNHMSFAGNEILCPPPEGWKGSCYFERRPACNDKILGATYLRMFSPTDNGGHGSHVAGIAAGLPYPLTSIRADEFGTASGAAPDAYLSIYRASSTCELLWSIERAIEDGVHIISISMSTPVRQLSPGLYANVIAKGALEAVRRGILVVCAACNGGPSPGTVCNDAPWIMTVGASTMGRALNYVLRLGNGQEIQGESVSVEKMSKKGLVFPGANDEEDARLCRNLEAAVNVAGKVVMCYTGDITSAKKAEVVKDAGGVAMILTNTQRRGSIVAEVPGDVGIPVVAVNYADGELLINYARNPEAIVDLRPEAISFDAGPFPAVPSFSGRGPSRDNGGILKPDILGPGVNILSAAAQGEFVLKSGTSMATPHLSGIAAILKLYLSKETGIGWNPAIVRSAIMTTAVSSNNEDDPITDETGDRASLFAIGAGHVHPAAAMDPGLVYDIPVVDYVRYLCGLGYGDEEMFAMVDRTFNCNSPRLRLDPEQLNYPSIMVTLDVRPTSKSKSKTISRTLMSVVSKPSKYTAELSLRTQRRMAVRVSPETLQFSGLSDNRSFDVVFSLCGQIPHEDFDVEGHLRWVSDDKKHTVSSPFLVRVLIKQASQDRLPA</sequence>
<name>A0A843TJM4_COLES</name>
<dbReference type="OrthoDB" id="536624at2759"/>
<feature type="chain" id="PRO_5032620813" evidence="10">
    <location>
        <begin position="17"/>
        <end position="767"/>
    </location>
</feature>
<dbReference type="InterPro" id="IPR022398">
    <property type="entry name" value="Peptidase_S8_His-AS"/>
</dbReference>
<feature type="active site" description="Charge relay system" evidence="8 9">
    <location>
        <position position="158"/>
    </location>
</feature>
<feature type="domain" description="Subtilisin-like protease fibronectin type-III" evidence="14">
    <location>
        <begin position="646"/>
        <end position="753"/>
    </location>
</feature>
<accession>A0A843TJM4</accession>
<evidence type="ECO:0000256" key="4">
    <source>
        <dbReference type="ARBA" id="ARBA00022729"/>
    </source>
</evidence>
<feature type="active site" description="Charge relay system" evidence="8 9">
    <location>
        <position position="214"/>
    </location>
</feature>
<dbReference type="InterPro" id="IPR036852">
    <property type="entry name" value="Peptidase_S8/S53_dom_sf"/>
</dbReference>
<evidence type="ECO:0000313" key="15">
    <source>
        <dbReference type="EMBL" id="MQL71071.1"/>
    </source>
</evidence>
<evidence type="ECO:0000256" key="3">
    <source>
        <dbReference type="ARBA" id="ARBA00022670"/>
    </source>
</evidence>
<evidence type="ECO:0000256" key="10">
    <source>
        <dbReference type="SAM" id="SignalP"/>
    </source>
</evidence>
<reference evidence="15" key="1">
    <citation type="submission" date="2017-07" db="EMBL/GenBank/DDBJ databases">
        <title>Taro Niue Genome Assembly and Annotation.</title>
        <authorList>
            <person name="Atibalentja N."/>
            <person name="Keating K."/>
            <person name="Fields C.J."/>
        </authorList>
    </citation>
    <scope>NUCLEOTIDE SEQUENCE</scope>
    <source>
        <strain evidence="15">Niue_2</strain>
        <tissue evidence="15">Leaf</tissue>
    </source>
</reference>
<dbReference type="SUPFAM" id="SSF52743">
    <property type="entry name" value="Subtilisin-like"/>
    <property type="match status" value="1"/>
</dbReference>
<evidence type="ECO:0000313" key="16">
    <source>
        <dbReference type="Proteomes" id="UP000652761"/>
    </source>
</evidence>
<evidence type="ECO:0000256" key="2">
    <source>
        <dbReference type="ARBA" id="ARBA00022525"/>
    </source>
</evidence>